<evidence type="ECO:0000313" key="3">
    <source>
        <dbReference type="Proteomes" id="UP000308349"/>
    </source>
</evidence>
<dbReference type="EMBL" id="VBUU01000026">
    <property type="protein sequence ID" value="TLG03251.1"/>
    <property type="molecule type" value="Genomic_DNA"/>
</dbReference>
<comment type="caution">
    <text evidence="2">The sequence shown here is derived from an EMBL/GenBank/DDBJ whole genome shotgun (WGS) entry which is preliminary data.</text>
</comment>
<feature type="region of interest" description="Disordered" evidence="1">
    <location>
        <begin position="1"/>
        <end position="22"/>
    </location>
</feature>
<accession>A0A5R8P9W0</accession>
<dbReference type="OrthoDB" id="4570469at2"/>
<organism evidence="2 3">
    <name type="scientific">Nocardia cyriacigeorgica</name>
    <dbReference type="NCBI Taxonomy" id="135487"/>
    <lineage>
        <taxon>Bacteria</taxon>
        <taxon>Bacillati</taxon>
        <taxon>Actinomycetota</taxon>
        <taxon>Actinomycetes</taxon>
        <taxon>Mycobacteriales</taxon>
        <taxon>Nocardiaceae</taxon>
        <taxon>Nocardia</taxon>
    </lineage>
</organism>
<reference evidence="2 3" key="1">
    <citation type="submission" date="2019-05" db="EMBL/GenBank/DDBJ databases">
        <title>Genomes sequences of two Nocardia cyriacigeorgica environmental isolates, type strains Nocardia asteroides ATCC 19247 and Nocardia cyriacigeorgica DSM 44484.</title>
        <authorList>
            <person name="Vautrin F."/>
            <person name="Bergeron E."/>
            <person name="Dubost A."/>
            <person name="Abrouk D."/>
            <person name="Rodriguez Nava V."/>
            <person name="Pujic P."/>
        </authorList>
    </citation>
    <scope>NUCLEOTIDE SEQUENCE [LARGE SCALE GENOMIC DNA]</scope>
    <source>
        <strain evidence="2 3">EML 1456</strain>
    </source>
</reference>
<dbReference type="Proteomes" id="UP000308349">
    <property type="component" value="Unassembled WGS sequence"/>
</dbReference>
<dbReference type="RefSeq" id="WP_138457732.1">
    <property type="nucleotide sequence ID" value="NZ_VBUU01000026.1"/>
</dbReference>
<evidence type="ECO:0000256" key="1">
    <source>
        <dbReference type="SAM" id="MobiDB-lite"/>
    </source>
</evidence>
<name>A0A5R8P9W0_9NOCA</name>
<sequence length="78" mass="8312">MNLPARTDRSADADESATTDESYRYLQRSDGSWSLVGADGWEVEFADLDADTLAAIAAAVALLPFDLDPTSTGSLDTQ</sequence>
<gene>
    <name evidence="2" type="ORF">FEK35_21655</name>
</gene>
<evidence type="ECO:0000313" key="2">
    <source>
        <dbReference type="EMBL" id="TLG03251.1"/>
    </source>
</evidence>
<proteinExistence type="predicted"/>
<dbReference type="AlphaFoldDB" id="A0A5R8P9W0"/>
<feature type="compositionally biased region" description="Basic and acidic residues" evidence="1">
    <location>
        <begin position="1"/>
        <end position="12"/>
    </location>
</feature>
<protein>
    <submittedName>
        <fullName evidence="2">Uncharacterized protein</fullName>
    </submittedName>
</protein>